<dbReference type="GO" id="GO:0009103">
    <property type="term" value="P:lipopolysaccharide biosynthetic process"/>
    <property type="evidence" value="ECO:0007669"/>
    <property type="project" value="TreeGrafter"/>
</dbReference>
<dbReference type="PANTHER" id="PTHR46401:SF2">
    <property type="entry name" value="GLYCOSYLTRANSFERASE WBBK-RELATED"/>
    <property type="match status" value="1"/>
</dbReference>
<name>A0AAW7ZGM9_9FIRM</name>
<feature type="domain" description="Glycosyltransferase subfamily 4-like N-terminal" evidence="3">
    <location>
        <begin position="15"/>
        <end position="168"/>
    </location>
</feature>
<organism evidence="4 5">
    <name type="scientific">Desulforamulus aquiferis</name>
    <dbReference type="NCBI Taxonomy" id="1397668"/>
    <lineage>
        <taxon>Bacteria</taxon>
        <taxon>Bacillati</taxon>
        <taxon>Bacillota</taxon>
        <taxon>Clostridia</taxon>
        <taxon>Eubacteriales</taxon>
        <taxon>Peptococcaceae</taxon>
        <taxon>Desulforamulus</taxon>
    </lineage>
</organism>
<dbReference type="EMBL" id="JARPTC010000021">
    <property type="protein sequence ID" value="MDO7788437.1"/>
    <property type="molecule type" value="Genomic_DNA"/>
</dbReference>
<feature type="domain" description="Glycosyl transferase family 1" evidence="2">
    <location>
        <begin position="184"/>
        <end position="337"/>
    </location>
</feature>
<dbReference type="SUPFAM" id="SSF53756">
    <property type="entry name" value="UDP-Glycosyltransferase/glycogen phosphorylase"/>
    <property type="match status" value="1"/>
</dbReference>
<gene>
    <name evidence="4" type="ORF">P6N53_14510</name>
</gene>
<dbReference type="Proteomes" id="UP001172911">
    <property type="component" value="Unassembled WGS sequence"/>
</dbReference>
<protein>
    <submittedName>
        <fullName evidence="4">Glycosyltransferase family 1 protein</fullName>
    </submittedName>
</protein>
<dbReference type="RefSeq" id="WP_304544376.1">
    <property type="nucleotide sequence ID" value="NZ_JARPTC010000021.1"/>
</dbReference>
<evidence type="ECO:0000259" key="3">
    <source>
        <dbReference type="Pfam" id="PF13439"/>
    </source>
</evidence>
<dbReference type="Pfam" id="PF13439">
    <property type="entry name" value="Glyco_transf_4"/>
    <property type="match status" value="1"/>
</dbReference>
<reference evidence="4" key="2">
    <citation type="submission" date="2023-03" db="EMBL/GenBank/DDBJ databases">
        <authorList>
            <person name="Zhang Z."/>
        </authorList>
    </citation>
    <scope>NUCLEOTIDE SEQUENCE</scope>
    <source>
        <strain evidence="4">DSA</strain>
    </source>
</reference>
<dbReference type="AlphaFoldDB" id="A0AAW7ZGM9"/>
<keyword evidence="1" id="KW-0808">Transferase</keyword>
<dbReference type="Gene3D" id="3.40.50.2000">
    <property type="entry name" value="Glycogen Phosphorylase B"/>
    <property type="match status" value="2"/>
</dbReference>
<evidence type="ECO:0000256" key="1">
    <source>
        <dbReference type="ARBA" id="ARBA00022679"/>
    </source>
</evidence>
<evidence type="ECO:0000313" key="5">
    <source>
        <dbReference type="Proteomes" id="UP001172911"/>
    </source>
</evidence>
<dbReference type="InterPro" id="IPR028098">
    <property type="entry name" value="Glyco_trans_4-like_N"/>
</dbReference>
<dbReference type="CDD" id="cd03809">
    <property type="entry name" value="GT4_MtfB-like"/>
    <property type="match status" value="1"/>
</dbReference>
<comment type="caution">
    <text evidence="4">The sequence shown here is derived from an EMBL/GenBank/DDBJ whole genome shotgun (WGS) entry which is preliminary data.</text>
</comment>
<proteinExistence type="predicted"/>
<accession>A0AAW7ZGM9</accession>
<dbReference type="PANTHER" id="PTHR46401">
    <property type="entry name" value="GLYCOSYLTRANSFERASE WBBK-RELATED"/>
    <property type="match status" value="1"/>
</dbReference>
<reference evidence="4" key="1">
    <citation type="journal article" date="2023" name="J. Hazard. Mater.">
        <title>Anaerobic biodegradation of pyrene and benzo[a]pyrene by a new sulfate-reducing Desulforamulus aquiferis strain DSA.</title>
        <authorList>
            <person name="Zhang Z."/>
            <person name="Sun J."/>
            <person name="Gong X."/>
            <person name="Wang C."/>
            <person name="Wang H."/>
        </authorList>
    </citation>
    <scope>NUCLEOTIDE SEQUENCE</scope>
    <source>
        <strain evidence="4">DSA</strain>
    </source>
</reference>
<dbReference type="GO" id="GO:0016757">
    <property type="term" value="F:glycosyltransferase activity"/>
    <property type="evidence" value="ECO:0007669"/>
    <property type="project" value="InterPro"/>
</dbReference>
<evidence type="ECO:0000259" key="2">
    <source>
        <dbReference type="Pfam" id="PF00534"/>
    </source>
</evidence>
<dbReference type="Pfam" id="PF00534">
    <property type="entry name" value="Glycos_transf_1"/>
    <property type="match status" value="1"/>
</dbReference>
<dbReference type="InterPro" id="IPR001296">
    <property type="entry name" value="Glyco_trans_1"/>
</dbReference>
<keyword evidence="5" id="KW-1185">Reference proteome</keyword>
<sequence>MKIAINGTFLMKKITGVQRYAYEMIKGFRKIEGLEIIIFAPKECLLSEISGFKIIKDKNKFSYLNQWWLWEQCNLPKLCKEHKDYLLWSPANTGPLLVENQVVTLHDAAVFEGPEWFSKTSGTYYRWLLPKLTRRVKHIFTVSNFSKNEIIKYGLGKPSNISVVYPGVSDIFLNHNTNKITEGYQDTKYIMNLGSRDPRKNVKNLICAWEAIDDQKKGNTKLYIVGGNNKGFSKENIHLKDRDIKMLDYIENDNEIINLYRCAKLFVFPSKYEGFGSPPLEAMACGTPVLAANSGSLPEVCKDAALYCQADDTSDIAEKLVKMLSDETLLEKMKNIGLEHVKQYSYDKSALRMREILRYIE</sequence>
<evidence type="ECO:0000313" key="4">
    <source>
        <dbReference type="EMBL" id="MDO7788437.1"/>
    </source>
</evidence>